<gene>
    <name evidence="2" type="ORF">N7476_000036</name>
</gene>
<proteinExistence type="predicted"/>
<dbReference type="InterPro" id="IPR029058">
    <property type="entry name" value="AB_hydrolase_fold"/>
</dbReference>
<dbReference type="PANTHER" id="PTHR45763:SF46">
    <property type="entry name" value="AB HYDROLASE-1 DOMAIN-CONTAINING PROTEIN"/>
    <property type="match status" value="1"/>
</dbReference>
<reference evidence="2" key="1">
    <citation type="submission" date="2022-12" db="EMBL/GenBank/DDBJ databases">
        <authorList>
            <person name="Petersen C."/>
        </authorList>
    </citation>
    <scope>NUCLEOTIDE SEQUENCE</scope>
    <source>
        <strain evidence="2">IBT 21472</strain>
    </source>
</reference>
<dbReference type="Gene3D" id="3.40.50.1820">
    <property type="entry name" value="alpha/beta hydrolase"/>
    <property type="match status" value="1"/>
</dbReference>
<dbReference type="Pfam" id="PF00561">
    <property type="entry name" value="Abhydrolase_1"/>
    <property type="match status" value="1"/>
</dbReference>
<feature type="domain" description="AB hydrolase-1" evidence="1">
    <location>
        <begin position="28"/>
        <end position="137"/>
    </location>
</feature>
<keyword evidence="3" id="KW-1185">Reference proteome</keyword>
<dbReference type="SUPFAM" id="SSF53474">
    <property type="entry name" value="alpha/beta-Hydrolases"/>
    <property type="match status" value="1"/>
</dbReference>
<dbReference type="InterPro" id="IPR000073">
    <property type="entry name" value="AB_hydrolase_1"/>
</dbReference>
<dbReference type="GO" id="GO:0017000">
    <property type="term" value="P:antibiotic biosynthetic process"/>
    <property type="evidence" value="ECO:0007669"/>
    <property type="project" value="UniProtKB-ARBA"/>
</dbReference>
<accession>A0A9W9QD98</accession>
<dbReference type="EMBL" id="JAPZBO010000001">
    <property type="protein sequence ID" value="KAJ5330253.1"/>
    <property type="molecule type" value="Genomic_DNA"/>
</dbReference>
<dbReference type="PANTHER" id="PTHR45763">
    <property type="entry name" value="HYDROLASE, ALPHA/BETA FOLD FAMILY PROTEIN, EXPRESSED-RELATED"/>
    <property type="match status" value="1"/>
</dbReference>
<name>A0A9W9QD98_9EURO</name>
<reference evidence="2" key="2">
    <citation type="journal article" date="2023" name="IMA Fungus">
        <title>Comparative genomic study of the Penicillium genus elucidates a diverse pangenome and 15 lateral gene transfer events.</title>
        <authorList>
            <person name="Petersen C."/>
            <person name="Sorensen T."/>
            <person name="Nielsen M.R."/>
            <person name="Sondergaard T.E."/>
            <person name="Sorensen J.L."/>
            <person name="Fitzpatrick D.A."/>
            <person name="Frisvad J.C."/>
            <person name="Nielsen K.L."/>
        </authorList>
    </citation>
    <scope>NUCLEOTIDE SEQUENCE</scope>
    <source>
        <strain evidence="2">IBT 21472</strain>
    </source>
</reference>
<evidence type="ECO:0000313" key="3">
    <source>
        <dbReference type="Proteomes" id="UP001147746"/>
    </source>
</evidence>
<protein>
    <recommendedName>
        <fullName evidence="1">AB hydrolase-1 domain-containing protein</fullName>
    </recommendedName>
</protein>
<sequence length="316" mass="35602">MTARFHQKLILNDGRILGYAEYGNPTDYPLLYFQGYPSSRSEGWGFGKWPECHGFRLIVPDRPGFGLFSYQPNRQILDWPADVQALVSHLGLSQFAILGYSGGGPYAIACAYLLPACILSAVAVVAGAPPWVAGIEDVTVSRKLLSRAAIYCPGTLEMVSNPLFLALRWIAESGPVTRWLNNWIDGMKREKEKKAHEQQDAKEERLSTEEARKRMLSTFLGVFVQGFGAAIQEARLLSQDWGFRFQDVPYSGMRIWHGTKDANAPVDMVRYMVKRLPQPVFHELEKNHYTIGHHLEEVIVDFVRNKVGKDDDGPCL</sequence>
<evidence type="ECO:0000259" key="1">
    <source>
        <dbReference type="Pfam" id="PF00561"/>
    </source>
</evidence>
<dbReference type="OrthoDB" id="294702at2759"/>
<evidence type="ECO:0000313" key="2">
    <source>
        <dbReference type="EMBL" id="KAJ5330253.1"/>
    </source>
</evidence>
<dbReference type="Proteomes" id="UP001147746">
    <property type="component" value="Unassembled WGS sequence"/>
</dbReference>
<organism evidence="2 3">
    <name type="scientific">Penicillium atrosanguineum</name>
    <dbReference type="NCBI Taxonomy" id="1132637"/>
    <lineage>
        <taxon>Eukaryota</taxon>
        <taxon>Fungi</taxon>
        <taxon>Dikarya</taxon>
        <taxon>Ascomycota</taxon>
        <taxon>Pezizomycotina</taxon>
        <taxon>Eurotiomycetes</taxon>
        <taxon>Eurotiomycetidae</taxon>
        <taxon>Eurotiales</taxon>
        <taxon>Aspergillaceae</taxon>
        <taxon>Penicillium</taxon>
    </lineage>
</organism>
<dbReference type="GO" id="GO:0072330">
    <property type="term" value="P:monocarboxylic acid biosynthetic process"/>
    <property type="evidence" value="ECO:0007669"/>
    <property type="project" value="UniProtKB-ARBA"/>
</dbReference>
<dbReference type="AlphaFoldDB" id="A0A9W9QD98"/>
<comment type="caution">
    <text evidence="2">The sequence shown here is derived from an EMBL/GenBank/DDBJ whole genome shotgun (WGS) entry which is preliminary data.</text>
</comment>